<dbReference type="Ensembl" id="ENSCCNT00000014011.1">
    <property type="protein sequence ID" value="ENSCCNP00000010677.1"/>
    <property type="gene ID" value="ENSCCNG00000011120.1"/>
</dbReference>
<evidence type="ECO:0000313" key="2">
    <source>
        <dbReference type="Ensembl" id="ENSCCNP00000010677.1"/>
    </source>
</evidence>
<dbReference type="PANTHER" id="PTHR46479">
    <property type="entry name" value="BIOGENESIS OF LYSOSOME-RELATED ORGANELLES COMPLEX 1 SUBUNIT 2"/>
    <property type="match status" value="1"/>
</dbReference>
<dbReference type="InterPro" id="IPR019269">
    <property type="entry name" value="BLOC1_su2"/>
</dbReference>
<dbReference type="GO" id="GO:0099078">
    <property type="term" value="C:BORC complex"/>
    <property type="evidence" value="ECO:0007669"/>
    <property type="project" value="TreeGrafter"/>
</dbReference>
<protein>
    <recommendedName>
        <fullName evidence="3">Biogenesis of lysosome-related organelles complex 1 subunit 2</fullName>
    </recommendedName>
</protein>
<dbReference type="Pfam" id="PF10046">
    <property type="entry name" value="BLOC1_2"/>
    <property type="match status" value="1"/>
</dbReference>
<dbReference type="AlphaFoldDB" id="A0A8C0WGW4"/>
<name>A0A8C0WGW4_CASCN</name>
<dbReference type="PANTHER" id="PTHR46479:SF1">
    <property type="entry name" value="BIOGENESIS OF LYSOSOME-RELATED ORGANELLES COMPLEX 1 SUBUNIT 2"/>
    <property type="match status" value="1"/>
</dbReference>
<proteinExistence type="inferred from homology"/>
<evidence type="ECO:0000256" key="1">
    <source>
        <dbReference type="ARBA" id="ARBA00008468"/>
    </source>
</evidence>
<accession>A0A8C0WGW4</accession>
<dbReference type="GO" id="GO:0043015">
    <property type="term" value="F:gamma-tubulin binding"/>
    <property type="evidence" value="ECO:0007669"/>
    <property type="project" value="TreeGrafter"/>
</dbReference>
<dbReference type="GO" id="GO:0000930">
    <property type="term" value="C:gamma-tubulin complex"/>
    <property type="evidence" value="ECO:0007669"/>
    <property type="project" value="TreeGrafter"/>
</dbReference>
<organism evidence="2">
    <name type="scientific">Castor canadensis</name>
    <name type="common">American beaver</name>
    <dbReference type="NCBI Taxonomy" id="51338"/>
    <lineage>
        <taxon>Eukaryota</taxon>
        <taxon>Metazoa</taxon>
        <taxon>Chordata</taxon>
        <taxon>Craniata</taxon>
        <taxon>Vertebrata</taxon>
        <taxon>Euteleostomi</taxon>
        <taxon>Mammalia</taxon>
        <taxon>Eutheria</taxon>
        <taxon>Euarchontoglires</taxon>
        <taxon>Glires</taxon>
        <taxon>Rodentia</taxon>
        <taxon>Castorimorpha</taxon>
        <taxon>Castoridae</taxon>
        <taxon>Castor</taxon>
    </lineage>
</organism>
<evidence type="ECO:0008006" key="3">
    <source>
        <dbReference type="Google" id="ProtNLM"/>
    </source>
</evidence>
<sequence>FIDCCLSFYSVIQSIQAEYKYHKSKVASSFNIPWVLPGTTTCLKLPHSSDPQTNPNGITSSVYFKATSEDYKLLENMNKLTSLKYLEMKDIAINISRNLKDLNQKYAGLQPYLDQINVIEEQVAALEQAAYKLDAYSKKLEAKYKKLEKR</sequence>
<reference evidence="2" key="1">
    <citation type="submission" date="2023-09" db="UniProtKB">
        <authorList>
            <consortium name="Ensembl"/>
        </authorList>
    </citation>
    <scope>IDENTIFICATION</scope>
</reference>
<dbReference type="GO" id="GO:0031083">
    <property type="term" value="C:BLOC-1 complex"/>
    <property type="evidence" value="ECO:0007669"/>
    <property type="project" value="TreeGrafter"/>
</dbReference>
<comment type="similarity">
    <text evidence="1">Belongs to the BLOC1S2 family.</text>
</comment>
<dbReference type="GO" id="GO:0016197">
    <property type="term" value="P:endosomal transport"/>
    <property type="evidence" value="ECO:0007669"/>
    <property type="project" value="TreeGrafter"/>
</dbReference>
<dbReference type="GO" id="GO:0032418">
    <property type="term" value="P:lysosome localization"/>
    <property type="evidence" value="ECO:0007669"/>
    <property type="project" value="TreeGrafter"/>
</dbReference>
<gene>
    <name evidence="2" type="primary">Bloc1s2</name>
</gene>